<accession>A0ABR3MCG9</accession>
<dbReference type="EMBL" id="JAYMGO010000014">
    <property type="protein sequence ID" value="KAL1261363.1"/>
    <property type="molecule type" value="Genomic_DNA"/>
</dbReference>
<sequence>MHYISRLHRKCYQISFFFNVSSSLINIALLVQLEEPLALTLNVMLSVASTIFSTSPSPSSSRSLSPSLSQSVSLLTCRRIVLHESLRFTHGWISAFMILLKQFVL</sequence>
<gene>
    <name evidence="1" type="ORF">QQF64_006628</name>
</gene>
<name>A0ABR3MCG9_9TELE</name>
<evidence type="ECO:0000313" key="2">
    <source>
        <dbReference type="Proteomes" id="UP001558613"/>
    </source>
</evidence>
<dbReference type="Proteomes" id="UP001558613">
    <property type="component" value="Unassembled WGS sequence"/>
</dbReference>
<protein>
    <submittedName>
        <fullName evidence="1">Uncharacterized protein</fullName>
    </submittedName>
</protein>
<proteinExistence type="predicted"/>
<comment type="caution">
    <text evidence="1">The sequence shown here is derived from an EMBL/GenBank/DDBJ whole genome shotgun (WGS) entry which is preliminary data.</text>
</comment>
<organism evidence="1 2">
    <name type="scientific">Cirrhinus molitorella</name>
    <name type="common">mud carp</name>
    <dbReference type="NCBI Taxonomy" id="172907"/>
    <lineage>
        <taxon>Eukaryota</taxon>
        <taxon>Metazoa</taxon>
        <taxon>Chordata</taxon>
        <taxon>Craniata</taxon>
        <taxon>Vertebrata</taxon>
        <taxon>Euteleostomi</taxon>
        <taxon>Actinopterygii</taxon>
        <taxon>Neopterygii</taxon>
        <taxon>Teleostei</taxon>
        <taxon>Ostariophysi</taxon>
        <taxon>Cypriniformes</taxon>
        <taxon>Cyprinidae</taxon>
        <taxon>Labeoninae</taxon>
        <taxon>Labeonini</taxon>
        <taxon>Cirrhinus</taxon>
    </lineage>
</organism>
<keyword evidence="2" id="KW-1185">Reference proteome</keyword>
<reference evidence="1 2" key="1">
    <citation type="submission" date="2023-09" db="EMBL/GenBank/DDBJ databases">
        <authorList>
            <person name="Wang M."/>
        </authorList>
    </citation>
    <scope>NUCLEOTIDE SEQUENCE [LARGE SCALE GENOMIC DNA]</scope>
    <source>
        <strain evidence="1">GT-2023</strain>
        <tissue evidence="1">Liver</tissue>
    </source>
</reference>
<evidence type="ECO:0000313" key="1">
    <source>
        <dbReference type="EMBL" id="KAL1261363.1"/>
    </source>
</evidence>